<dbReference type="InterPro" id="IPR016156">
    <property type="entry name" value="FAD/NAD-linked_Rdtase_dimer_sf"/>
</dbReference>
<sequence>MGRKYNFDYIVIGSGPAGSTAALTLAKSKKHIALVEGRYFGGANLNTRDVPYSVTLDFAHTYHKISHSPELAHQDFSFNFPTIVAHQLKAVIETGGGNNQKLYDNAGVTCLHGYANFLDQNTIAIGDQKFTSKNFILATGSHLDTSAIAGTNAVNYLTPETAIKIRRLPRAVLVVGGGPTGCEIAEYYAELGAKVLIMEKSGRLLPLQDIETSQAIAEHFSNDLGIMVLPNCKVIALEQDDLSKRVIFQNNRTEKMVRVDCIVLATGNRPTTDYGLENADINFTKSGSIKIDKYFQTSAKNIFAIGDCTNDDPSISSTERAGYEGKLLATNIINKTKNTPNYKGFTYVVDTSLTVASVGATEAELKHHKRKYKKSIVYLRETPAGKIFGLHYGFVKLLFSHTNHIIGGCIVAPNAKAMSGEIALAVRHNLTASNLASTPHIANDYSYAIKLATEKLTTNKK</sequence>
<comment type="cofactor">
    <cofactor evidence="1">
        <name>FAD</name>
        <dbReference type="ChEBI" id="CHEBI:57692"/>
    </cofactor>
</comment>
<dbReference type="InterPro" id="IPR023753">
    <property type="entry name" value="FAD/NAD-binding_dom"/>
</dbReference>
<evidence type="ECO:0000259" key="6">
    <source>
        <dbReference type="Pfam" id="PF07992"/>
    </source>
</evidence>
<dbReference type="SUPFAM" id="SSF55424">
    <property type="entry name" value="FAD/NAD-linked reductases, dimerisation (C-terminal) domain"/>
    <property type="match status" value="1"/>
</dbReference>
<reference evidence="7 8" key="1">
    <citation type="journal article" date="2018" name="bioRxiv">
        <title>Evidence of independent acquisition and adaption of ultra-small bacteria to human hosts across the highly diverse yet reduced genomes of the phylum Saccharibacteria.</title>
        <authorList>
            <person name="McLean J.S."/>
            <person name="Bor B."/>
            <person name="To T.T."/>
            <person name="Liu Q."/>
            <person name="Kearns K.A."/>
            <person name="Solden L.M."/>
            <person name="Wrighton K.C."/>
            <person name="He X."/>
            <person name="Shi W."/>
        </authorList>
    </citation>
    <scope>NUCLEOTIDE SEQUENCE [LARGE SCALE GENOMIC DNA]</scope>
    <source>
        <strain evidence="7 8">TM7_G3_2_Rum_HOT_351B</strain>
    </source>
</reference>
<dbReference type="GO" id="GO:0016152">
    <property type="term" value="F:mercury (II) reductase (NADP+) activity"/>
    <property type="evidence" value="ECO:0007669"/>
    <property type="project" value="UniProtKB-EC"/>
</dbReference>
<evidence type="ECO:0000313" key="8">
    <source>
        <dbReference type="Proteomes" id="UP001191019"/>
    </source>
</evidence>
<evidence type="ECO:0000256" key="2">
    <source>
        <dbReference type="ARBA" id="ARBA00007532"/>
    </source>
</evidence>
<evidence type="ECO:0000313" key="7">
    <source>
        <dbReference type="EMBL" id="RYC74802.1"/>
    </source>
</evidence>
<name>A0ABY0FLW5_9BACT</name>
<organism evidence="7 8">
    <name type="scientific">Candidatus Nanosyncoccus alces</name>
    <dbReference type="NCBI Taxonomy" id="2171997"/>
    <lineage>
        <taxon>Bacteria</taxon>
        <taxon>Candidatus Saccharimonadota</taxon>
        <taxon>Candidatus Nanosyncoccalia</taxon>
        <taxon>Candidatus Nanosyncoccales</taxon>
        <taxon>Candidatus Nanosyncoccaceae</taxon>
        <taxon>Candidatus Nanosyncoccus</taxon>
    </lineage>
</organism>
<dbReference type="PANTHER" id="PTHR43014">
    <property type="entry name" value="MERCURIC REDUCTASE"/>
    <property type="match status" value="1"/>
</dbReference>
<evidence type="ECO:0000256" key="4">
    <source>
        <dbReference type="ARBA" id="ARBA00022827"/>
    </source>
</evidence>
<keyword evidence="4" id="KW-0274">FAD</keyword>
<dbReference type="RefSeq" id="WP_129734781.1">
    <property type="nucleotide sequence ID" value="NZ_PRLM01000003.1"/>
</dbReference>
<comment type="caution">
    <text evidence="7">The sequence shown here is derived from an EMBL/GenBank/DDBJ whole genome shotgun (WGS) entry which is preliminary data.</text>
</comment>
<dbReference type="InterPro" id="IPR004099">
    <property type="entry name" value="Pyr_nucl-diS_OxRdtase_dimer"/>
</dbReference>
<dbReference type="EMBL" id="PRLM01000003">
    <property type="protein sequence ID" value="RYC74802.1"/>
    <property type="molecule type" value="Genomic_DNA"/>
</dbReference>
<dbReference type="Gene3D" id="3.50.50.60">
    <property type="entry name" value="FAD/NAD(P)-binding domain"/>
    <property type="match status" value="2"/>
</dbReference>
<reference evidence="7 8" key="2">
    <citation type="journal article" date="2020" name="Cell Rep.">
        <title>Acquisition and Adaptation of Ultra-small Parasitic Reduced Genome Bacteria to Mammalian Hosts.</title>
        <authorList>
            <person name="McLean J.S."/>
            <person name="Bor B."/>
            <person name="Kerns K.A."/>
            <person name="Liu Q."/>
            <person name="To T.T."/>
            <person name="Solden L."/>
            <person name="Hendrickson E.L."/>
            <person name="Wrighton K."/>
            <person name="Shi W."/>
            <person name="He X."/>
        </authorList>
    </citation>
    <scope>NUCLEOTIDE SEQUENCE [LARGE SCALE GENOMIC DNA]</scope>
    <source>
        <strain evidence="7 8">TM7_G3_2_Rum_HOT_351B</strain>
    </source>
</reference>
<evidence type="ECO:0000256" key="3">
    <source>
        <dbReference type="ARBA" id="ARBA00022630"/>
    </source>
</evidence>
<dbReference type="PIRSF" id="PIRSF000350">
    <property type="entry name" value="Mercury_reductase_MerA"/>
    <property type="match status" value="1"/>
</dbReference>
<dbReference type="SUPFAM" id="SSF51905">
    <property type="entry name" value="FAD/NAD(P)-binding domain"/>
    <property type="match status" value="1"/>
</dbReference>
<dbReference type="InterPro" id="IPR001100">
    <property type="entry name" value="Pyr_nuc-diS_OxRdtase"/>
</dbReference>
<keyword evidence="7" id="KW-0560">Oxidoreductase</keyword>
<dbReference type="EC" id="1.16.1.1" evidence="7"/>
<feature type="domain" description="FAD/NAD(P)-binding" evidence="6">
    <location>
        <begin position="7"/>
        <end position="325"/>
    </location>
</feature>
<evidence type="ECO:0000259" key="5">
    <source>
        <dbReference type="Pfam" id="PF02852"/>
    </source>
</evidence>
<accession>A0ABY0FLW5</accession>
<dbReference type="PRINTS" id="PR00411">
    <property type="entry name" value="PNDRDTASEI"/>
</dbReference>
<dbReference type="PRINTS" id="PR00368">
    <property type="entry name" value="FADPNR"/>
</dbReference>
<evidence type="ECO:0000256" key="1">
    <source>
        <dbReference type="ARBA" id="ARBA00001974"/>
    </source>
</evidence>
<dbReference type="Pfam" id="PF07992">
    <property type="entry name" value="Pyr_redox_2"/>
    <property type="match status" value="1"/>
</dbReference>
<protein>
    <submittedName>
        <fullName evidence="7">Mercuric reductase</fullName>
        <ecNumber evidence="7">1.16.1.1</ecNumber>
    </submittedName>
</protein>
<proteinExistence type="inferred from homology"/>
<keyword evidence="8" id="KW-1185">Reference proteome</keyword>
<comment type="similarity">
    <text evidence="2">Belongs to the class-I pyridine nucleotide-disulfide oxidoreductase family.</text>
</comment>
<keyword evidence="3" id="KW-0285">Flavoprotein</keyword>
<dbReference type="InterPro" id="IPR036188">
    <property type="entry name" value="FAD/NAD-bd_sf"/>
</dbReference>
<dbReference type="Proteomes" id="UP001191019">
    <property type="component" value="Unassembled WGS sequence"/>
</dbReference>
<gene>
    <name evidence="7" type="primary">merA</name>
    <name evidence="7" type="ORF">G3RUM_00349</name>
</gene>
<dbReference type="Gene3D" id="3.30.390.30">
    <property type="match status" value="1"/>
</dbReference>
<feature type="domain" description="Pyridine nucleotide-disulphide oxidoreductase dimerisation" evidence="5">
    <location>
        <begin position="348"/>
        <end position="448"/>
    </location>
</feature>
<dbReference type="Pfam" id="PF02852">
    <property type="entry name" value="Pyr_redox_dim"/>
    <property type="match status" value="1"/>
</dbReference>